<dbReference type="PANTHER" id="PTHR36939">
    <property type="entry name" value="PROTEIN CBG03389"/>
    <property type="match status" value="1"/>
</dbReference>
<keyword evidence="1" id="KW-1133">Transmembrane helix</keyword>
<organism evidence="2 3">
    <name type="scientific">Steinernema carpocapsae</name>
    <name type="common">Entomopathogenic nematode</name>
    <dbReference type="NCBI Taxonomy" id="34508"/>
    <lineage>
        <taxon>Eukaryota</taxon>
        <taxon>Metazoa</taxon>
        <taxon>Ecdysozoa</taxon>
        <taxon>Nematoda</taxon>
        <taxon>Chromadorea</taxon>
        <taxon>Rhabditida</taxon>
        <taxon>Tylenchina</taxon>
        <taxon>Panagrolaimomorpha</taxon>
        <taxon>Strongyloidoidea</taxon>
        <taxon>Steinernematidae</taxon>
        <taxon>Steinernema</taxon>
    </lineage>
</organism>
<dbReference type="Proteomes" id="UP000298663">
    <property type="component" value="Unassembled WGS sequence"/>
</dbReference>
<evidence type="ECO:0000313" key="2">
    <source>
        <dbReference type="EMBL" id="TMS34748.1"/>
    </source>
</evidence>
<evidence type="ECO:0008006" key="4">
    <source>
        <dbReference type="Google" id="ProtNLM"/>
    </source>
</evidence>
<protein>
    <recommendedName>
        <fullName evidence="4">Protein sleepless</fullName>
    </recommendedName>
</protein>
<reference evidence="2 3" key="2">
    <citation type="journal article" date="2019" name="G3 (Bethesda)">
        <title>Hybrid Assembly of the Genome of the Entomopathogenic Nematode Steinernema carpocapsae Identifies the X-Chromosome.</title>
        <authorList>
            <person name="Serra L."/>
            <person name="Macchietto M."/>
            <person name="Macias-Munoz A."/>
            <person name="McGill C.J."/>
            <person name="Rodriguez I.M."/>
            <person name="Rodriguez B."/>
            <person name="Murad R."/>
            <person name="Mortazavi A."/>
        </authorList>
    </citation>
    <scope>NUCLEOTIDE SEQUENCE [LARGE SCALE GENOMIC DNA]</scope>
    <source>
        <strain evidence="2 3">ALL</strain>
    </source>
</reference>
<dbReference type="STRING" id="34508.A0A4U8USQ5"/>
<keyword evidence="1" id="KW-0812">Transmembrane</keyword>
<comment type="caution">
    <text evidence="2">The sequence shown here is derived from an EMBL/GenBank/DDBJ whole genome shotgun (WGS) entry which is preliminary data.</text>
</comment>
<proteinExistence type="predicted"/>
<gene>
    <name evidence="2" type="ORF">L596_002278</name>
</gene>
<dbReference type="PANTHER" id="PTHR36939:SF1">
    <property type="entry name" value="UPAR_LY6 DOMAIN-CONTAINING PROTEIN"/>
    <property type="match status" value="1"/>
</dbReference>
<dbReference type="OrthoDB" id="5779887at2759"/>
<dbReference type="AlphaFoldDB" id="A0A4U8USQ5"/>
<keyword evidence="1" id="KW-0472">Membrane</keyword>
<dbReference type="EMBL" id="AZBU02000001">
    <property type="protein sequence ID" value="TMS34748.1"/>
    <property type="molecule type" value="Genomic_DNA"/>
</dbReference>
<evidence type="ECO:0000256" key="1">
    <source>
        <dbReference type="SAM" id="Phobius"/>
    </source>
</evidence>
<reference evidence="2 3" key="1">
    <citation type="journal article" date="2015" name="Genome Biol.">
        <title>Comparative genomics of Steinernema reveals deeply conserved gene regulatory networks.</title>
        <authorList>
            <person name="Dillman A.R."/>
            <person name="Macchietto M."/>
            <person name="Porter C.F."/>
            <person name="Rogers A."/>
            <person name="Williams B."/>
            <person name="Antoshechkin I."/>
            <person name="Lee M.M."/>
            <person name="Goodwin Z."/>
            <person name="Lu X."/>
            <person name="Lewis E.E."/>
            <person name="Goodrich-Blair H."/>
            <person name="Stock S.P."/>
            <person name="Adams B.J."/>
            <person name="Sternberg P.W."/>
            <person name="Mortazavi A."/>
        </authorList>
    </citation>
    <scope>NUCLEOTIDE SEQUENCE [LARGE SCALE GENOMIC DNA]</scope>
    <source>
        <strain evidence="2 3">ALL</strain>
    </source>
</reference>
<accession>A0A4U8USQ5</accession>
<sequence length="201" mass="22091">MLPGVSEEGSPLERNPSWLSSEHTIESFPLVMMVTNKMLLFSFLMLIFVWPQTYGLKCHTCAGSDYIPKSFLKVLVRFNIANPPKHGDCRSQLQFCETDQFCVKNNVAYRIGFKGLRYNWNTYIKGCPNSGMPGMANVDSSINGSAAVGCTTTNGSSTAAGAVVQSHSFCNCRDRDFCNGSFSTSLAILPSCLLLVITRML</sequence>
<keyword evidence="3" id="KW-1185">Reference proteome</keyword>
<name>A0A4U8USQ5_STECR</name>
<evidence type="ECO:0000313" key="3">
    <source>
        <dbReference type="Proteomes" id="UP000298663"/>
    </source>
</evidence>
<feature type="transmembrane region" description="Helical" evidence="1">
    <location>
        <begin position="28"/>
        <end position="50"/>
    </location>
</feature>